<feature type="domain" description="HTH tetR-type" evidence="5">
    <location>
        <begin position="23"/>
        <end position="83"/>
    </location>
</feature>
<keyword evidence="1" id="KW-0805">Transcription regulation</keyword>
<comment type="caution">
    <text evidence="6">The sequence shown here is derived from an EMBL/GenBank/DDBJ whole genome shotgun (WGS) entry which is preliminary data.</text>
</comment>
<name>A0A939PSU0_9ACTN</name>
<dbReference type="Gene3D" id="1.10.357.10">
    <property type="entry name" value="Tetracycline Repressor, domain 2"/>
    <property type="match status" value="1"/>
</dbReference>
<reference evidence="6" key="1">
    <citation type="submission" date="2021-03" db="EMBL/GenBank/DDBJ databases">
        <authorList>
            <person name="Kanchanasin P."/>
            <person name="Saeng-In P."/>
            <person name="Phongsopitanun W."/>
            <person name="Yuki M."/>
            <person name="Kudo T."/>
            <person name="Ohkuma M."/>
            <person name="Tanasupawat S."/>
        </authorList>
    </citation>
    <scope>NUCLEOTIDE SEQUENCE</scope>
    <source>
        <strain evidence="6">GKU 128</strain>
    </source>
</reference>
<feature type="DNA-binding region" description="H-T-H motif" evidence="4">
    <location>
        <begin position="46"/>
        <end position="65"/>
    </location>
</feature>
<dbReference type="RefSeq" id="WP_208263852.1">
    <property type="nucleotide sequence ID" value="NZ_JAGEOJ010000039.1"/>
</dbReference>
<dbReference type="Proteomes" id="UP000669179">
    <property type="component" value="Unassembled WGS sequence"/>
</dbReference>
<evidence type="ECO:0000256" key="4">
    <source>
        <dbReference type="PROSITE-ProRule" id="PRU00335"/>
    </source>
</evidence>
<dbReference type="PANTHER" id="PTHR30055">
    <property type="entry name" value="HTH-TYPE TRANSCRIPTIONAL REGULATOR RUTR"/>
    <property type="match status" value="1"/>
</dbReference>
<dbReference type="GO" id="GO:0000976">
    <property type="term" value="F:transcription cis-regulatory region binding"/>
    <property type="evidence" value="ECO:0007669"/>
    <property type="project" value="TreeGrafter"/>
</dbReference>
<proteinExistence type="predicted"/>
<protein>
    <submittedName>
        <fullName evidence="6">TetR/AcrR family transcriptional regulator</fullName>
    </submittedName>
</protein>
<evidence type="ECO:0000259" key="5">
    <source>
        <dbReference type="PROSITE" id="PS50977"/>
    </source>
</evidence>
<keyword evidence="3" id="KW-0804">Transcription</keyword>
<sequence>MSESPPRRLPRGRYALSRDEVERIQRSRLCVAMAEVMTEKGYVATSVEDVLKRAVISRQSFYQLFDSKLDCFMAAFDGAVEILLARLLETVGAGADGMPGPESPDAPMARFEQALTAYLDALAAEWPYARLFLVEVYAAGPKAVQRRIELQSGMSDTLASLIGVTDEAGRYTCQIIIAATSTMVTRPVAENDPDGLRAIGPPLIEHVRRLWECGAFGEGSGPKKGAGPKS</sequence>
<dbReference type="InterPro" id="IPR009057">
    <property type="entry name" value="Homeodomain-like_sf"/>
</dbReference>
<evidence type="ECO:0000313" key="7">
    <source>
        <dbReference type="Proteomes" id="UP000669179"/>
    </source>
</evidence>
<evidence type="ECO:0000256" key="2">
    <source>
        <dbReference type="ARBA" id="ARBA00023125"/>
    </source>
</evidence>
<dbReference type="InterPro" id="IPR001647">
    <property type="entry name" value="HTH_TetR"/>
</dbReference>
<evidence type="ECO:0000313" key="6">
    <source>
        <dbReference type="EMBL" id="MBO2455628.1"/>
    </source>
</evidence>
<dbReference type="InterPro" id="IPR050109">
    <property type="entry name" value="HTH-type_TetR-like_transc_reg"/>
</dbReference>
<dbReference type="AlphaFoldDB" id="A0A939PSU0"/>
<keyword evidence="7" id="KW-1185">Reference proteome</keyword>
<dbReference type="EMBL" id="JAGEOJ010000039">
    <property type="protein sequence ID" value="MBO2455628.1"/>
    <property type="molecule type" value="Genomic_DNA"/>
</dbReference>
<accession>A0A939PSU0</accession>
<gene>
    <name evidence="6" type="ORF">J4573_51735</name>
</gene>
<evidence type="ECO:0000256" key="1">
    <source>
        <dbReference type="ARBA" id="ARBA00023015"/>
    </source>
</evidence>
<dbReference type="SUPFAM" id="SSF46689">
    <property type="entry name" value="Homeodomain-like"/>
    <property type="match status" value="1"/>
</dbReference>
<dbReference type="PROSITE" id="PS50977">
    <property type="entry name" value="HTH_TETR_2"/>
    <property type="match status" value="1"/>
</dbReference>
<evidence type="ECO:0000256" key="3">
    <source>
        <dbReference type="ARBA" id="ARBA00023163"/>
    </source>
</evidence>
<dbReference type="Gene3D" id="1.10.10.60">
    <property type="entry name" value="Homeodomain-like"/>
    <property type="match status" value="1"/>
</dbReference>
<dbReference type="PANTHER" id="PTHR30055:SF234">
    <property type="entry name" value="HTH-TYPE TRANSCRIPTIONAL REGULATOR BETI"/>
    <property type="match status" value="1"/>
</dbReference>
<organism evidence="6 7">
    <name type="scientific">Actinomadura barringtoniae</name>
    <dbReference type="NCBI Taxonomy" id="1427535"/>
    <lineage>
        <taxon>Bacteria</taxon>
        <taxon>Bacillati</taxon>
        <taxon>Actinomycetota</taxon>
        <taxon>Actinomycetes</taxon>
        <taxon>Streptosporangiales</taxon>
        <taxon>Thermomonosporaceae</taxon>
        <taxon>Actinomadura</taxon>
    </lineage>
</organism>
<dbReference type="GO" id="GO:0003700">
    <property type="term" value="F:DNA-binding transcription factor activity"/>
    <property type="evidence" value="ECO:0007669"/>
    <property type="project" value="TreeGrafter"/>
</dbReference>
<keyword evidence="2 4" id="KW-0238">DNA-binding</keyword>
<dbReference type="Pfam" id="PF00440">
    <property type="entry name" value="TetR_N"/>
    <property type="match status" value="1"/>
</dbReference>